<name>A0A2Z7CNK3_9LAMI</name>
<proteinExistence type="inferred from homology"/>
<keyword evidence="2" id="KW-0698">rRNA processing</keyword>
<evidence type="ECO:0000256" key="1">
    <source>
        <dbReference type="ARBA" id="ARBA00006524"/>
    </source>
</evidence>
<keyword evidence="5" id="KW-1185">Reference proteome</keyword>
<evidence type="ECO:0000256" key="3">
    <source>
        <dbReference type="SAM" id="MobiDB-lite"/>
    </source>
</evidence>
<evidence type="ECO:0008006" key="6">
    <source>
        <dbReference type="Google" id="ProtNLM"/>
    </source>
</evidence>
<dbReference type="Pfam" id="PF10273">
    <property type="entry name" value="WGG"/>
    <property type="match status" value="1"/>
</dbReference>
<organism evidence="4 5">
    <name type="scientific">Dorcoceras hygrometricum</name>
    <dbReference type="NCBI Taxonomy" id="472368"/>
    <lineage>
        <taxon>Eukaryota</taxon>
        <taxon>Viridiplantae</taxon>
        <taxon>Streptophyta</taxon>
        <taxon>Embryophyta</taxon>
        <taxon>Tracheophyta</taxon>
        <taxon>Spermatophyta</taxon>
        <taxon>Magnoliopsida</taxon>
        <taxon>eudicotyledons</taxon>
        <taxon>Gunneridae</taxon>
        <taxon>Pentapetalae</taxon>
        <taxon>asterids</taxon>
        <taxon>lamiids</taxon>
        <taxon>Lamiales</taxon>
        <taxon>Gesneriaceae</taxon>
        <taxon>Didymocarpoideae</taxon>
        <taxon>Trichosporeae</taxon>
        <taxon>Loxocarpinae</taxon>
        <taxon>Dorcoceras</taxon>
    </lineage>
</organism>
<dbReference type="PANTHER" id="PTHR21250">
    <property type="entry name" value="PRE-RRNA-PROCESSING PROTEIN TSR2 HOMOLOG"/>
    <property type="match status" value="1"/>
</dbReference>
<evidence type="ECO:0000313" key="5">
    <source>
        <dbReference type="Proteomes" id="UP000250235"/>
    </source>
</evidence>
<comment type="similarity">
    <text evidence="1">Belongs to the TSR2 family.</text>
</comment>
<dbReference type="GO" id="GO:0006364">
    <property type="term" value="P:rRNA processing"/>
    <property type="evidence" value="ECO:0007669"/>
    <property type="project" value="UniProtKB-KW"/>
</dbReference>
<sequence>MNGNLTAEVAAQLQEGIHLVLSRWAALQMAVENQWGGRDSLQKSQQLGIDLFNRLCYSKGQVYIDDLEDMLDEFMLSLNTEIGDGSIEEIAEKLMVMREECLEGNFNAIKRLKEAVAPRISYVRQAGSDDEDDGEDGDDEILGEEISSEMEVDAPESMSNINQKNTNTDGNSSLEDNVPQVVDGWTVVSSRRNKGRRN</sequence>
<accession>A0A2Z7CNK3</accession>
<gene>
    <name evidence="4" type="ORF">F511_32791</name>
</gene>
<feature type="compositionally biased region" description="Acidic residues" evidence="3">
    <location>
        <begin position="128"/>
        <end position="154"/>
    </location>
</feature>
<reference evidence="4 5" key="1">
    <citation type="journal article" date="2015" name="Proc. Natl. Acad. Sci. U.S.A.">
        <title>The resurrection genome of Boea hygrometrica: A blueprint for survival of dehydration.</title>
        <authorList>
            <person name="Xiao L."/>
            <person name="Yang G."/>
            <person name="Zhang L."/>
            <person name="Yang X."/>
            <person name="Zhao S."/>
            <person name="Ji Z."/>
            <person name="Zhou Q."/>
            <person name="Hu M."/>
            <person name="Wang Y."/>
            <person name="Chen M."/>
            <person name="Xu Y."/>
            <person name="Jin H."/>
            <person name="Xiao X."/>
            <person name="Hu G."/>
            <person name="Bao F."/>
            <person name="Hu Y."/>
            <person name="Wan P."/>
            <person name="Li L."/>
            <person name="Deng X."/>
            <person name="Kuang T."/>
            <person name="Xiang C."/>
            <person name="Zhu J.K."/>
            <person name="Oliver M.J."/>
            <person name="He Y."/>
        </authorList>
    </citation>
    <scope>NUCLEOTIDE SEQUENCE [LARGE SCALE GENOMIC DNA]</scope>
    <source>
        <strain evidence="5">cv. XS01</strain>
    </source>
</reference>
<feature type="compositionally biased region" description="Polar residues" evidence="3">
    <location>
        <begin position="157"/>
        <end position="175"/>
    </location>
</feature>
<dbReference type="InterPro" id="IPR019398">
    <property type="entry name" value="Pre-rRNA_process_TSR2"/>
</dbReference>
<dbReference type="EMBL" id="KQ995265">
    <property type="protein sequence ID" value="KZV47537.1"/>
    <property type="molecule type" value="Genomic_DNA"/>
</dbReference>
<evidence type="ECO:0000313" key="4">
    <source>
        <dbReference type="EMBL" id="KZV47537.1"/>
    </source>
</evidence>
<feature type="region of interest" description="Disordered" evidence="3">
    <location>
        <begin position="124"/>
        <end position="179"/>
    </location>
</feature>
<dbReference type="AlphaFoldDB" id="A0A2Z7CNK3"/>
<evidence type="ECO:0000256" key="2">
    <source>
        <dbReference type="ARBA" id="ARBA00022552"/>
    </source>
</evidence>
<protein>
    <recommendedName>
        <fullName evidence="6">Pre-rRNA-processing protein TSR2</fullName>
    </recommendedName>
</protein>
<dbReference type="Proteomes" id="UP000250235">
    <property type="component" value="Unassembled WGS sequence"/>
</dbReference>
<dbReference type="OrthoDB" id="263560at2759"/>